<dbReference type="EMBL" id="BMHF01000001">
    <property type="protein sequence ID" value="GGA22920.1"/>
    <property type="molecule type" value="Genomic_DNA"/>
</dbReference>
<keyword evidence="3" id="KW-1185">Reference proteome</keyword>
<keyword evidence="1" id="KW-1133">Transmembrane helix</keyword>
<keyword evidence="1" id="KW-0472">Membrane</keyword>
<reference evidence="3" key="1">
    <citation type="journal article" date="2019" name="Int. J. Syst. Evol. Microbiol.">
        <title>The Global Catalogue of Microorganisms (GCM) 10K type strain sequencing project: providing services to taxonomists for standard genome sequencing and annotation.</title>
        <authorList>
            <consortium name="The Broad Institute Genomics Platform"/>
            <consortium name="The Broad Institute Genome Sequencing Center for Infectious Disease"/>
            <person name="Wu L."/>
            <person name="Ma J."/>
        </authorList>
    </citation>
    <scope>NUCLEOTIDE SEQUENCE [LARGE SCALE GENOMIC DNA]</scope>
    <source>
        <strain evidence="3">CGMCC 1.15044</strain>
    </source>
</reference>
<evidence type="ECO:0000313" key="3">
    <source>
        <dbReference type="Proteomes" id="UP000609323"/>
    </source>
</evidence>
<feature type="transmembrane region" description="Helical" evidence="1">
    <location>
        <begin position="24"/>
        <end position="43"/>
    </location>
</feature>
<keyword evidence="1" id="KW-0812">Transmembrane</keyword>
<accession>A0ABQ1FML7</accession>
<proteinExistence type="predicted"/>
<evidence type="ECO:0000256" key="1">
    <source>
        <dbReference type="SAM" id="Phobius"/>
    </source>
</evidence>
<name>A0ABQ1FML7_9BACL</name>
<protein>
    <submittedName>
        <fullName evidence="2">Uncharacterized protein</fullName>
    </submittedName>
</protein>
<dbReference type="RefSeq" id="WP_094093341.1">
    <property type="nucleotide sequence ID" value="NZ_BMHF01000001.1"/>
</dbReference>
<organism evidence="2 3">
    <name type="scientific">Paenibacillus physcomitrellae</name>
    <dbReference type="NCBI Taxonomy" id="1619311"/>
    <lineage>
        <taxon>Bacteria</taxon>
        <taxon>Bacillati</taxon>
        <taxon>Bacillota</taxon>
        <taxon>Bacilli</taxon>
        <taxon>Bacillales</taxon>
        <taxon>Paenibacillaceae</taxon>
        <taxon>Paenibacillus</taxon>
    </lineage>
</organism>
<dbReference type="Proteomes" id="UP000609323">
    <property type="component" value="Unassembled WGS sequence"/>
</dbReference>
<comment type="caution">
    <text evidence="2">The sequence shown here is derived from an EMBL/GenBank/DDBJ whole genome shotgun (WGS) entry which is preliminary data.</text>
</comment>
<gene>
    <name evidence="2" type="ORF">GCM10010917_04600</name>
</gene>
<evidence type="ECO:0000313" key="2">
    <source>
        <dbReference type="EMBL" id="GGA22920.1"/>
    </source>
</evidence>
<sequence length="76" mass="8687">MNSNRDEEEYTALFIQFSSGVERWLRKGLILLIICLFMSQLLLQIPSVRSVISSAERWEGKIPKPITVPVKIPEGN</sequence>